<evidence type="ECO:0000313" key="3">
    <source>
        <dbReference type="Proteomes" id="UP000824133"/>
    </source>
</evidence>
<feature type="transmembrane region" description="Helical" evidence="1">
    <location>
        <begin position="33"/>
        <end position="52"/>
    </location>
</feature>
<dbReference type="EMBL" id="DXCP01000030">
    <property type="protein sequence ID" value="HIY79573.1"/>
    <property type="molecule type" value="Genomic_DNA"/>
</dbReference>
<name>A0A9D2CG63_9ACTN</name>
<evidence type="ECO:0000256" key="1">
    <source>
        <dbReference type="SAM" id="Phobius"/>
    </source>
</evidence>
<comment type="caution">
    <text evidence="2">The sequence shown here is derived from an EMBL/GenBank/DDBJ whole genome shotgun (WGS) entry which is preliminary data.</text>
</comment>
<proteinExistence type="predicted"/>
<keyword evidence="1" id="KW-0812">Transmembrane</keyword>
<organism evidence="2 3">
    <name type="scientific">Candidatus Olsenella excrementavium</name>
    <dbReference type="NCBI Taxonomy" id="2838709"/>
    <lineage>
        <taxon>Bacteria</taxon>
        <taxon>Bacillati</taxon>
        <taxon>Actinomycetota</taxon>
        <taxon>Coriobacteriia</taxon>
        <taxon>Coriobacteriales</taxon>
        <taxon>Atopobiaceae</taxon>
        <taxon>Olsenella</taxon>
    </lineage>
</organism>
<dbReference type="AlphaFoldDB" id="A0A9D2CG63"/>
<keyword evidence="1" id="KW-0472">Membrane</keyword>
<keyword evidence="1" id="KW-1133">Transmembrane helix</keyword>
<feature type="transmembrane region" description="Helical" evidence="1">
    <location>
        <begin position="58"/>
        <end position="76"/>
    </location>
</feature>
<dbReference type="Proteomes" id="UP000824133">
    <property type="component" value="Unassembled WGS sequence"/>
</dbReference>
<gene>
    <name evidence="2" type="ORF">IAA42_03960</name>
</gene>
<accession>A0A9D2CG63</accession>
<reference evidence="2" key="1">
    <citation type="journal article" date="2021" name="PeerJ">
        <title>Extensive microbial diversity within the chicken gut microbiome revealed by metagenomics and culture.</title>
        <authorList>
            <person name="Gilroy R."/>
            <person name="Ravi A."/>
            <person name="Getino M."/>
            <person name="Pursley I."/>
            <person name="Horton D.L."/>
            <person name="Alikhan N.F."/>
            <person name="Baker D."/>
            <person name="Gharbi K."/>
            <person name="Hall N."/>
            <person name="Watson M."/>
            <person name="Adriaenssens E.M."/>
            <person name="Foster-Nyarko E."/>
            <person name="Jarju S."/>
            <person name="Secka A."/>
            <person name="Antonio M."/>
            <person name="Oren A."/>
            <person name="Chaudhuri R.R."/>
            <person name="La Ragione R."/>
            <person name="Hildebrand F."/>
            <person name="Pallen M.J."/>
        </authorList>
    </citation>
    <scope>NUCLEOTIDE SEQUENCE</scope>
    <source>
        <strain evidence="2">ChiHjej10B9-743</strain>
    </source>
</reference>
<protein>
    <submittedName>
        <fullName evidence="2">Uncharacterized protein</fullName>
    </submittedName>
</protein>
<reference evidence="2" key="2">
    <citation type="submission" date="2021-04" db="EMBL/GenBank/DDBJ databases">
        <authorList>
            <person name="Gilroy R."/>
        </authorList>
    </citation>
    <scope>NUCLEOTIDE SEQUENCE</scope>
    <source>
        <strain evidence="2">ChiHjej10B9-743</strain>
    </source>
</reference>
<evidence type="ECO:0000313" key="2">
    <source>
        <dbReference type="EMBL" id="HIY79573.1"/>
    </source>
</evidence>
<sequence>MNLPDHDIVFSPDPELKEHWLDGWDRTSTSGRVARGFIVAGVACALVFVAFARGPLRVVGVAGGLLVSLAFFLAIWRGKSAAARGISDERLLIDREGYLIYVRRDERELVDTGDDRYFWGRTRQPRHVLLSVAYLPECEFYLLDEFRELVVMPSRGGVVRERRFADERELEASGALRSRLNVGHSAPEDLAADSLQDRELGIELFPYFSPDLATTLRELGVPEARRRA</sequence>